<feature type="region of interest" description="Disordered" evidence="1">
    <location>
        <begin position="116"/>
        <end position="171"/>
    </location>
</feature>
<evidence type="ECO:0000313" key="2">
    <source>
        <dbReference type="EMBL" id="KAK7933541.1"/>
    </source>
</evidence>
<accession>A0AAW0PS18</accession>
<evidence type="ECO:0000256" key="1">
    <source>
        <dbReference type="SAM" id="MobiDB-lite"/>
    </source>
</evidence>
<comment type="caution">
    <text evidence="2">The sequence shown here is derived from an EMBL/GenBank/DDBJ whole genome shotgun (WGS) entry which is preliminary data.</text>
</comment>
<keyword evidence="3" id="KW-1185">Reference proteome</keyword>
<organism evidence="2 3">
    <name type="scientific">Mugilogobius chulae</name>
    <name type="common">yellowstripe goby</name>
    <dbReference type="NCBI Taxonomy" id="88201"/>
    <lineage>
        <taxon>Eukaryota</taxon>
        <taxon>Metazoa</taxon>
        <taxon>Chordata</taxon>
        <taxon>Craniata</taxon>
        <taxon>Vertebrata</taxon>
        <taxon>Euteleostomi</taxon>
        <taxon>Actinopterygii</taxon>
        <taxon>Neopterygii</taxon>
        <taxon>Teleostei</taxon>
        <taxon>Neoteleostei</taxon>
        <taxon>Acanthomorphata</taxon>
        <taxon>Gobiaria</taxon>
        <taxon>Gobiiformes</taxon>
        <taxon>Gobioidei</taxon>
        <taxon>Gobiidae</taxon>
        <taxon>Gobionellinae</taxon>
        <taxon>Mugilogobius</taxon>
    </lineage>
</organism>
<protein>
    <submittedName>
        <fullName evidence="2">Uncharacterized protein</fullName>
    </submittedName>
</protein>
<feature type="region of interest" description="Disordered" evidence="1">
    <location>
        <begin position="232"/>
        <end position="252"/>
    </location>
</feature>
<dbReference type="AlphaFoldDB" id="A0AAW0PS18"/>
<proteinExistence type="predicted"/>
<evidence type="ECO:0000313" key="3">
    <source>
        <dbReference type="Proteomes" id="UP001460270"/>
    </source>
</evidence>
<dbReference type="EMBL" id="JBBPFD010000003">
    <property type="protein sequence ID" value="KAK7933541.1"/>
    <property type="molecule type" value="Genomic_DNA"/>
</dbReference>
<name>A0AAW0PS18_9GOBI</name>
<feature type="compositionally biased region" description="Basic and acidic residues" evidence="1">
    <location>
        <begin position="232"/>
        <end position="244"/>
    </location>
</feature>
<feature type="compositionally biased region" description="Basic and acidic residues" evidence="1">
    <location>
        <begin position="146"/>
        <end position="171"/>
    </location>
</feature>
<sequence>MFKFFSKRPSKATVIQELKETLVFQDLKYRALIREKDELIQEQERTIVSLQEKLNAKDNINESLTPEQSLTKDVSESRTIQEQQRSDNMNLLQDLKLKSDQITSLTIEVDRLRRELEDRNEESEGRDRSTEENDGATKNTLGTQTKTDEGKNRTKRLGEKLRAQSNKKQELKKELAQTNEIIRSLVETIKKTKRSIQTLMRNAAHAEDRKMLKDVYKNLSDSFKVMVDELRTSKEKKEDEQSRHRNDKTKTKKLSYKEAEDRFRAEQENLEQLEHEVVFKTETLVYFAKVLKDTKGYLNYIATSSSHVEDREKVKLIQKSLSDSLKATKVDLKP</sequence>
<feature type="compositionally biased region" description="Polar residues" evidence="1">
    <location>
        <begin position="61"/>
        <end position="87"/>
    </location>
</feature>
<feature type="compositionally biased region" description="Basic and acidic residues" evidence="1">
    <location>
        <begin position="116"/>
        <end position="131"/>
    </location>
</feature>
<feature type="region of interest" description="Disordered" evidence="1">
    <location>
        <begin position="59"/>
        <end position="87"/>
    </location>
</feature>
<gene>
    <name evidence="2" type="ORF">WMY93_004437</name>
</gene>
<feature type="compositionally biased region" description="Polar residues" evidence="1">
    <location>
        <begin position="136"/>
        <end position="145"/>
    </location>
</feature>
<dbReference type="Proteomes" id="UP001460270">
    <property type="component" value="Unassembled WGS sequence"/>
</dbReference>
<reference evidence="3" key="1">
    <citation type="submission" date="2024-04" db="EMBL/GenBank/DDBJ databases">
        <title>Salinicola lusitanus LLJ914,a marine bacterium isolated from the Okinawa Trough.</title>
        <authorList>
            <person name="Li J."/>
        </authorList>
    </citation>
    <scope>NUCLEOTIDE SEQUENCE [LARGE SCALE GENOMIC DNA]</scope>
</reference>